<evidence type="ECO:0000259" key="18">
    <source>
        <dbReference type="PROSITE" id="PS50200"/>
    </source>
</evidence>
<feature type="domain" description="Myosin motor" evidence="20">
    <location>
        <begin position="145"/>
        <end position="947"/>
    </location>
</feature>
<evidence type="ECO:0000256" key="11">
    <source>
        <dbReference type="ARBA" id="ARBA00023054"/>
    </source>
</evidence>
<dbReference type="InterPro" id="IPR008936">
    <property type="entry name" value="Rho_GTPase_activation_prot"/>
</dbReference>
<feature type="compositionally biased region" description="Low complexity" evidence="16">
    <location>
        <begin position="1100"/>
        <end position="1118"/>
    </location>
</feature>
<feature type="compositionally biased region" description="Basic and acidic residues" evidence="16">
    <location>
        <begin position="1130"/>
        <end position="1156"/>
    </location>
</feature>
<feature type="domain" description="Rho-GAP" evidence="19">
    <location>
        <begin position="1729"/>
        <end position="1914"/>
    </location>
</feature>
<feature type="compositionally biased region" description="Polar residues" evidence="16">
    <location>
        <begin position="1361"/>
        <end position="1391"/>
    </location>
</feature>
<dbReference type="GO" id="GO:0030048">
    <property type="term" value="P:actin filament-based movement"/>
    <property type="evidence" value="ECO:0007669"/>
    <property type="project" value="InterPro"/>
</dbReference>
<dbReference type="InterPro" id="IPR029071">
    <property type="entry name" value="Ubiquitin-like_domsf"/>
</dbReference>
<feature type="compositionally biased region" description="Basic and acidic residues" evidence="16">
    <location>
        <begin position="1203"/>
        <end position="1214"/>
    </location>
</feature>
<feature type="non-terminal residue" evidence="21">
    <location>
        <position position="1"/>
    </location>
</feature>
<reference evidence="21 22" key="1">
    <citation type="submission" date="2019-09" db="EMBL/GenBank/DDBJ databases">
        <title>Bird 10,000 Genomes (B10K) Project - Family phase.</title>
        <authorList>
            <person name="Zhang G."/>
        </authorList>
    </citation>
    <scope>NUCLEOTIDE SEQUENCE [LARGE SCALE GENOMIC DNA]</scope>
    <source>
        <strain evidence="21">B10K-DU-002-03</strain>
        <tissue evidence="21">Muscle</tissue>
    </source>
</reference>
<dbReference type="SMART" id="SM00109">
    <property type="entry name" value="C1"/>
    <property type="match status" value="1"/>
</dbReference>
<dbReference type="Gene3D" id="3.30.60.20">
    <property type="match status" value="1"/>
</dbReference>
<dbReference type="GO" id="GO:0005096">
    <property type="term" value="F:GTPase activator activity"/>
    <property type="evidence" value="ECO:0007669"/>
    <property type="project" value="UniProtKB-KW"/>
</dbReference>
<evidence type="ECO:0000256" key="9">
    <source>
        <dbReference type="ARBA" id="ARBA00022833"/>
    </source>
</evidence>
<dbReference type="SUPFAM" id="SSF48350">
    <property type="entry name" value="GTPase activation domain, GAP"/>
    <property type="match status" value="1"/>
</dbReference>
<keyword evidence="8" id="KW-0863">Zinc-finger</keyword>
<protein>
    <submittedName>
        <fullName evidence="21">MYO9B protein</fullName>
    </submittedName>
</protein>
<dbReference type="SMART" id="SM00242">
    <property type="entry name" value="MYSc"/>
    <property type="match status" value="1"/>
</dbReference>
<keyword evidence="6" id="KW-0677">Repeat</keyword>
<evidence type="ECO:0000256" key="4">
    <source>
        <dbReference type="ARBA" id="ARBA00022490"/>
    </source>
</evidence>
<dbReference type="GO" id="GO:0016887">
    <property type="term" value="F:ATP hydrolysis activity"/>
    <property type="evidence" value="ECO:0007669"/>
    <property type="project" value="TreeGrafter"/>
</dbReference>
<evidence type="ECO:0000256" key="1">
    <source>
        <dbReference type="ARBA" id="ARBA00004496"/>
    </source>
</evidence>
<feature type="region of interest" description="Disordered" evidence="16">
    <location>
        <begin position="2006"/>
        <end position="2050"/>
    </location>
</feature>
<dbReference type="GO" id="GO:0016459">
    <property type="term" value="C:myosin complex"/>
    <property type="evidence" value="ECO:0007669"/>
    <property type="project" value="UniProtKB-KW"/>
</dbReference>
<feature type="compositionally biased region" description="Basic residues" evidence="16">
    <location>
        <begin position="1640"/>
        <end position="1650"/>
    </location>
</feature>
<name>A0A7L1D282_9PASS</name>
<dbReference type="Gene3D" id="1.20.120.720">
    <property type="entry name" value="Myosin VI head, motor domain, U50 subdomain"/>
    <property type="match status" value="1"/>
</dbReference>
<feature type="non-terminal residue" evidence="21">
    <location>
        <position position="2050"/>
    </location>
</feature>
<evidence type="ECO:0000259" key="19">
    <source>
        <dbReference type="PROSITE" id="PS50238"/>
    </source>
</evidence>
<evidence type="ECO:0000256" key="13">
    <source>
        <dbReference type="ARBA" id="ARBA00023175"/>
    </source>
</evidence>
<dbReference type="FunFam" id="1.20.58.530:FF:000005">
    <property type="entry name" value="unconventional myosin-IXa isoform X1"/>
    <property type="match status" value="1"/>
</dbReference>
<keyword evidence="7 15" id="KW-0547">Nucleotide-binding</keyword>
<accession>A0A7L1D282</accession>
<evidence type="ECO:0000313" key="22">
    <source>
        <dbReference type="Proteomes" id="UP000553648"/>
    </source>
</evidence>
<dbReference type="FunFam" id="1.10.10.820:FF:000001">
    <property type="entry name" value="Myosin heavy chain"/>
    <property type="match status" value="1"/>
</dbReference>
<feature type="compositionally biased region" description="Polar residues" evidence="16">
    <location>
        <begin position="1959"/>
        <end position="1974"/>
    </location>
</feature>
<feature type="region of interest" description="Disordered" evidence="16">
    <location>
        <begin position="1172"/>
        <end position="1269"/>
    </location>
</feature>
<dbReference type="InterPro" id="IPR000159">
    <property type="entry name" value="RA_dom"/>
</dbReference>
<dbReference type="PROSITE" id="PS50081">
    <property type="entry name" value="ZF_DAG_PE_2"/>
    <property type="match status" value="1"/>
</dbReference>
<dbReference type="PRINTS" id="PR00193">
    <property type="entry name" value="MYOSINHEAVY"/>
</dbReference>
<dbReference type="Pfam" id="PF00788">
    <property type="entry name" value="RA"/>
    <property type="match status" value="1"/>
</dbReference>
<organism evidence="21 22">
    <name type="scientific">Serilophus lunatus</name>
    <name type="common">silver-breasted broadbill</name>
    <dbReference type="NCBI Taxonomy" id="239386"/>
    <lineage>
        <taxon>Eukaryota</taxon>
        <taxon>Metazoa</taxon>
        <taxon>Chordata</taxon>
        <taxon>Craniata</taxon>
        <taxon>Vertebrata</taxon>
        <taxon>Euteleostomi</taxon>
        <taxon>Archelosauria</taxon>
        <taxon>Archosauria</taxon>
        <taxon>Dinosauria</taxon>
        <taxon>Saurischia</taxon>
        <taxon>Theropoda</taxon>
        <taxon>Coelurosauria</taxon>
        <taxon>Aves</taxon>
        <taxon>Neognathae</taxon>
        <taxon>Neoaves</taxon>
        <taxon>Telluraves</taxon>
        <taxon>Australaves</taxon>
        <taxon>Passeriformes</taxon>
        <taxon>Eurylaimidae</taxon>
        <taxon>Serilophus</taxon>
    </lineage>
</organism>
<dbReference type="GO" id="GO:0030027">
    <property type="term" value="C:lamellipodium"/>
    <property type="evidence" value="ECO:0007669"/>
    <property type="project" value="TreeGrafter"/>
</dbReference>
<dbReference type="CDD" id="cd20884">
    <property type="entry name" value="C1_Myosin-IXb"/>
    <property type="match status" value="1"/>
</dbReference>
<feature type="region of interest" description="Actin-binding" evidence="15">
    <location>
        <begin position="829"/>
        <end position="851"/>
    </location>
</feature>
<feature type="binding site" evidence="15">
    <location>
        <begin position="238"/>
        <end position="245"/>
    </location>
    <ligand>
        <name>ATP</name>
        <dbReference type="ChEBI" id="CHEBI:30616"/>
    </ligand>
</feature>
<dbReference type="FunFam" id="3.40.850.10:FF:000013">
    <property type="entry name" value="unconventional myosin-IXa isoform X1"/>
    <property type="match status" value="1"/>
</dbReference>
<feature type="region of interest" description="Disordered" evidence="16">
    <location>
        <begin position="1040"/>
        <end position="1160"/>
    </location>
</feature>
<dbReference type="SMART" id="SM00324">
    <property type="entry name" value="RhoGAP"/>
    <property type="match status" value="1"/>
</dbReference>
<evidence type="ECO:0000256" key="7">
    <source>
        <dbReference type="ARBA" id="ARBA00022741"/>
    </source>
</evidence>
<evidence type="ECO:0000256" key="8">
    <source>
        <dbReference type="ARBA" id="ARBA00022771"/>
    </source>
</evidence>
<dbReference type="PROSITE" id="PS50238">
    <property type="entry name" value="RHOGAP"/>
    <property type="match status" value="1"/>
</dbReference>
<dbReference type="GO" id="GO:0072673">
    <property type="term" value="P:lamellipodium morphogenesis"/>
    <property type="evidence" value="ECO:0007669"/>
    <property type="project" value="TreeGrafter"/>
</dbReference>
<dbReference type="InterPro" id="IPR000198">
    <property type="entry name" value="RhoGAP_dom"/>
</dbReference>
<dbReference type="GO" id="GO:0005737">
    <property type="term" value="C:cytoplasm"/>
    <property type="evidence" value="ECO:0007669"/>
    <property type="project" value="UniProtKB-SubCell"/>
</dbReference>
<feature type="region of interest" description="Disordered" evidence="16">
    <location>
        <begin position="1633"/>
        <end position="1653"/>
    </location>
</feature>
<sequence length="2050" mass="234111">MSLKDADSAVCQAKAAYNLHIYPQLSTESAPCCKVTATKDSTSSDVIKDVINILNLDVSKHYVLVEVKESGGEEWVLDTNDSPVHRVLLWPRRAQDEHPQQDGYYFLLQERDSDGTIKYLQMQLLSQETDARRLVERGFLPWHQEDFDDLCNLPNLTETTLLENLKCRFLKHRIYTYAGSILIAINPFKFLPIYNPKYVKMYENHQLGKLEPHIFAIADVAYHTMLKKHVNQCIVISGESGSGKTQSTNFLIHCLTALSQKGYASGVERTILGAGPVLEAFGNAKTAHNNNSSRFGKFIQVNYLENGIVRGAVVEKYLLEKSRLVSQEKDERNYHVFYYLLLGVNEEERKEFHLKQPEDYFYLNQHNLKIEDGEDLQHEFERLKQAMEMVGFLSATKRQIFSILSAILYLGNVTYKKKATGRDEGLEVGPPEVLDILSQLLKVKREILVEVLTKRKTVTANDKLILPYSLNEAITARDSMAKSLYSALFDWIVLRINHALLNKKDMEESVTCLSIGVLDIFGFEDFETNSFEQFCINYANEQLQYYFNQHIFKLEQEEYKSEGITWHNIDYTDNVACIHLISKKPTGLFYLLDEESNFPHATNQTLLAKFKQQHEENKFFVGTPVMEPAFIIRHFAGKVKYQIKDFREKNMDYMRPDIVALLRGSDSAFVRELIGMDPVAVFRWAVLRAAVRAMAVLAEAGRHRAQKTAGVVRQGPRVPLAELQRSNMAVEKVYREMHEQIIASIKGLPWQGDDPRKLLRSLSRLQHRSHFMKSRGVKQKQIIPKNLLDSKSLKLIVSMTLHDRTTKSLLHLHKKKKPPSISAQFQNSLNKLLETLGRAEPFFIRCIRSNAEKKEMLFDENLVLQQLRYTGMLETVRIRRSGYSAKYTFQEFIDQFQVLLPKNAKASKEDICAYLNKLKLNENYYQIGKTKVFMKEAERQILQDTLHKEVIRKIILLQSWLRMVLERRRFLRTRQAAVVLQACWRSRSVRMALQRNNAATEIQSAWRRYRERKRFLQHRRRICLLQALVRGHLQRKRYQKMAVERQKAEEEQRKMQEDGEEDMSKDEQSEPATDELPVKHESELDQALGDEDQPQNDQAENLVSSENLSSSDDLGSSEKATLPQKNATEGSEKVTNSREKREFRRQRGLEHNDLQNKHVLLSFEGPSSLCLEEKSVSEEASETVPGPEVSTAQEDPVLQGSIEGEKSPSEEKALPDIPPSSEIKESDSVPKQPPVSELGDVAADRTKTQGNQSNQIKGSQSFNCPERPTDLALNLHNTLSASGSFRSPSDIWADKNKRLGQKATKDLDSPTSSAIQRYVDDPEKLKYKREKWKGKRQSDAGQNDVLSQSLDGRTRTDKSPQDQLQKKGSSASLSDLSTLVQTVALNQQSPDTIEEERGNKKFPVQKKPSDHLLTPDTSVPVQPASQQGDAKSAFKSPLRRLLGKKPDKKIPKESSDVIEEADGVSTVSCVLFQDIGGTQKVSEASSGQPGRPQAGERHAKESSKAKKNRTIKISKISSVSQNWRASMVREIANANELKHLDEFLLNKINDLRSQKTGVECLFFEATEKFRGNIKTMYSAPNGQIHVGYKDLVENYQLLLTNLAQKREEKEVNLVLNLFQSLLDEFIRGYTKKEESEQPKHTKAQKKKRKQDRAIEEHNGHVFTNYQVSIRQSCEHCSSYIWPMEKACLCSVCKLTCHKKCMSKIQSSCTSCGKKNEQDTEPRHFGVCVSSLTSERNSVPVVMEKLLEYVEMHGLYTEGIYRKSGSANRMKELKQLLQADPNSVKLENYPIHTITGILKQWLRELPDPLMTSAQYNDFLRAVELPEKQEQLCAIYSVLEQLPQANHNTLERLIFHLVKVALIEDVNRMSPNALAIVFAPCLLRCPDTSDPLTSMKDVSKTTMCVEMLIKEQIRKYKIKMDEISQLEAAESIAFRRLSFLRQNTLWPVKLGFSSPYEGKLSKSSQVKGNDSGTSELDSVHEDEEVSEASNREKEILIDRIQSIKEEKEDITYRLPELDQRGSDEENVDSETSASTESLLEDRAGRGDTEGQY</sequence>
<feature type="compositionally biased region" description="Polar residues" evidence="16">
    <location>
        <begin position="1339"/>
        <end position="1351"/>
    </location>
</feature>
<evidence type="ECO:0000256" key="16">
    <source>
        <dbReference type="SAM" id="MobiDB-lite"/>
    </source>
</evidence>
<dbReference type="Gene3D" id="1.10.10.820">
    <property type="match status" value="1"/>
</dbReference>
<dbReference type="InterPro" id="IPR036961">
    <property type="entry name" value="Kinesin_motor_dom_sf"/>
</dbReference>
<dbReference type="PANTHER" id="PTHR46184:SF2">
    <property type="entry name" value="UNCONVENTIONAL MYOSIN-IXB"/>
    <property type="match status" value="1"/>
</dbReference>
<gene>
    <name evidence="21" type="primary">Myo9b</name>
    <name evidence="21" type="ORF">SERLUN_R07643</name>
</gene>
<dbReference type="Pfam" id="PF00063">
    <property type="entry name" value="Myosin_head"/>
    <property type="match status" value="2"/>
</dbReference>
<dbReference type="FunFam" id="1.20.58.530:FF:000009">
    <property type="entry name" value="unconventional myosin-IXb isoform X1"/>
    <property type="match status" value="1"/>
</dbReference>
<feature type="compositionally biased region" description="Basic and acidic residues" evidence="16">
    <location>
        <begin position="1494"/>
        <end position="1504"/>
    </location>
</feature>
<dbReference type="InterPro" id="IPR036023">
    <property type="entry name" value="MYSc_Myo9"/>
</dbReference>
<feature type="compositionally biased region" description="Basic and acidic residues" evidence="16">
    <location>
        <begin position="1444"/>
        <end position="1455"/>
    </location>
</feature>
<feature type="domain" description="Ras-associating" evidence="18">
    <location>
        <begin position="15"/>
        <end position="113"/>
    </location>
</feature>
<dbReference type="InterPro" id="IPR027417">
    <property type="entry name" value="P-loop_NTPase"/>
</dbReference>
<dbReference type="PROSITE" id="PS51456">
    <property type="entry name" value="MYOSIN_MOTOR"/>
    <property type="match status" value="1"/>
</dbReference>
<dbReference type="PROSITE" id="PS50096">
    <property type="entry name" value="IQ"/>
    <property type="match status" value="2"/>
</dbReference>
<keyword evidence="9" id="KW-0862">Zinc</keyword>
<dbReference type="SUPFAM" id="SSF52540">
    <property type="entry name" value="P-loop containing nucleoside triphosphate hydrolases"/>
    <property type="match status" value="2"/>
</dbReference>
<keyword evidence="12 15" id="KW-0518">Myosin</keyword>
<dbReference type="PANTHER" id="PTHR46184">
    <property type="entry name" value="UNCONVENTIONAL MYOSIN-IXB-LIKE PROTEIN"/>
    <property type="match status" value="1"/>
</dbReference>
<feature type="compositionally biased region" description="Polar residues" evidence="16">
    <location>
        <begin position="1415"/>
        <end position="1429"/>
    </location>
</feature>
<feature type="compositionally biased region" description="Basic residues" evidence="16">
    <location>
        <begin position="1326"/>
        <end position="1335"/>
    </location>
</feature>
<dbReference type="Gene3D" id="1.20.5.190">
    <property type="match status" value="2"/>
</dbReference>
<evidence type="ECO:0000256" key="2">
    <source>
        <dbReference type="ARBA" id="ARBA00008314"/>
    </source>
</evidence>
<dbReference type="GO" id="GO:0005524">
    <property type="term" value="F:ATP binding"/>
    <property type="evidence" value="ECO:0007669"/>
    <property type="project" value="UniProtKB-UniRule"/>
</dbReference>
<dbReference type="GO" id="GO:0007266">
    <property type="term" value="P:Rho protein signal transduction"/>
    <property type="evidence" value="ECO:0007669"/>
    <property type="project" value="InterPro"/>
</dbReference>
<evidence type="ECO:0000256" key="5">
    <source>
        <dbReference type="ARBA" id="ARBA00022723"/>
    </source>
</evidence>
<evidence type="ECO:0000259" key="17">
    <source>
        <dbReference type="PROSITE" id="PS50081"/>
    </source>
</evidence>
<keyword evidence="11" id="KW-0175">Coiled coil</keyword>
<evidence type="ECO:0000313" key="21">
    <source>
        <dbReference type="EMBL" id="NXM68583.1"/>
    </source>
</evidence>
<feature type="compositionally biased region" description="Polar residues" evidence="16">
    <location>
        <begin position="1248"/>
        <end position="1263"/>
    </location>
</feature>
<dbReference type="EMBL" id="VXBA01001570">
    <property type="protein sequence ID" value="NXM68583.1"/>
    <property type="molecule type" value="Genomic_DNA"/>
</dbReference>
<dbReference type="OrthoDB" id="312459at2759"/>
<dbReference type="InterPro" id="IPR000048">
    <property type="entry name" value="IQ_motif_EF-hand-BS"/>
</dbReference>
<dbReference type="Proteomes" id="UP000553648">
    <property type="component" value="Unassembled WGS sequence"/>
</dbReference>
<keyword evidence="13 15" id="KW-0505">Motor protein</keyword>
<feature type="compositionally biased region" description="Basic and acidic residues" evidence="16">
    <location>
        <begin position="1042"/>
        <end position="1057"/>
    </location>
</feature>
<evidence type="ECO:0000256" key="6">
    <source>
        <dbReference type="ARBA" id="ARBA00022737"/>
    </source>
</evidence>
<dbReference type="InterPro" id="IPR028557">
    <property type="entry name" value="RhoGAP_myosin_IXB"/>
</dbReference>
<feature type="region of interest" description="Disordered" evidence="16">
    <location>
        <begin position="1301"/>
        <end position="1456"/>
    </location>
</feature>
<feature type="compositionally biased region" description="Basic and acidic residues" evidence="16">
    <location>
        <begin position="2037"/>
        <end position="2050"/>
    </location>
</feature>
<dbReference type="CDD" id="cd17217">
    <property type="entry name" value="RA_Myosin-IXb"/>
    <property type="match status" value="1"/>
</dbReference>
<dbReference type="SUPFAM" id="SSF57889">
    <property type="entry name" value="Cysteine-rich domain"/>
    <property type="match status" value="1"/>
</dbReference>
<comment type="similarity">
    <text evidence="2 15">Belongs to the TRAFAC class myosin-kinesin ATPase superfamily. Myosin family.</text>
</comment>
<evidence type="ECO:0000259" key="20">
    <source>
        <dbReference type="PROSITE" id="PS51456"/>
    </source>
</evidence>
<dbReference type="InterPro" id="IPR046989">
    <property type="entry name" value="RA_Myosin-IXb"/>
</dbReference>
<dbReference type="SMART" id="SM00314">
    <property type="entry name" value="RA"/>
    <property type="match status" value="1"/>
</dbReference>
<comment type="subcellular location">
    <subcellularLocation>
        <location evidence="1">Cytoplasm</location>
    </subcellularLocation>
</comment>
<keyword evidence="22" id="KW-1185">Reference proteome</keyword>
<keyword evidence="14 15" id="KW-0009">Actin-binding</keyword>
<dbReference type="InterPro" id="IPR002219">
    <property type="entry name" value="PKC_DAG/PE"/>
</dbReference>
<dbReference type="SUPFAM" id="SSF54236">
    <property type="entry name" value="Ubiquitin-like"/>
    <property type="match status" value="1"/>
</dbReference>
<keyword evidence="10 15" id="KW-0067">ATP-binding</keyword>
<dbReference type="CDD" id="cd01385">
    <property type="entry name" value="MYSc_Myo9"/>
    <property type="match status" value="1"/>
</dbReference>
<feature type="region of interest" description="Disordered" evidence="16">
    <location>
        <begin position="1956"/>
        <end position="1989"/>
    </location>
</feature>
<dbReference type="InterPro" id="IPR001609">
    <property type="entry name" value="Myosin_head_motor_dom-like"/>
</dbReference>
<evidence type="ECO:0000256" key="15">
    <source>
        <dbReference type="PROSITE-ProRule" id="PRU00782"/>
    </source>
</evidence>
<dbReference type="Pfam" id="PF00620">
    <property type="entry name" value="RhoGAP"/>
    <property type="match status" value="1"/>
</dbReference>
<dbReference type="PROSITE" id="PS50200">
    <property type="entry name" value="RA"/>
    <property type="match status" value="1"/>
</dbReference>
<dbReference type="FunFam" id="1.20.120.720:FF:000003">
    <property type="entry name" value="Putative unconventional myosin-IXa"/>
    <property type="match status" value="1"/>
</dbReference>
<keyword evidence="5" id="KW-0479">Metal-binding</keyword>
<feature type="compositionally biased region" description="Basic and acidic residues" evidence="16">
    <location>
        <begin position="2006"/>
        <end position="2021"/>
    </location>
</feature>
<evidence type="ECO:0000256" key="3">
    <source>
        <dbReference type="ARBA" id="ARBA00022468"/>
    </source>
</evidence>
<dbReference type="GO" id="GO:0005884">
    <property type="term" value="C:actin filament"/>
    <property type="evidence" value="ECO:0007669"/>
    <property type="project" value="TreeGrafter"/>
</dbReference>
<feature type="domain" description="Phorbol-ester/DAG-type" evidence="17">
    <location>
        <begin position="1659"/>
        <end position="1708"/>
    </location>
</feature>
<evidence type="ECO:0000256" key="10">
    <source>
        <dbReference type="ARBA" id="ARBA00022840"/>
    </source>
</evidence>
<feature type="region of interest" description="Disordered" evidence="16">
    <location>
        <begin position="1480"/>
        <end position="1508"/>
    </location>
</feature>
<dbReference type="Gene3D" id="1.20.58.530">
    <property type="match status" value="1"/>
</dbReference>
<dbReference type="InterPro" id="IPR046987">
    <property type="entry name" value="Myo9"/>
</dbReference>
<comment type="caution">
    <text evidence="21">The sequence shown here is derived from an EMBL/GenBank/DDBJ whole genome shotgun (WGS) entry which is preliminary data.</text>
</comment>
<dbReference type="CDD" id="cd04407">
    <property type="entry name" value="RhoGAP_myosin_IXB"/>
    <property type="match status" value="1"/>
</dbReference>
<dbReference type="Gene3D" id="1.10.555.10">
    <property type="entry name" value="Rho GTPase activation protein"/>
    <property type="match status" value="1"/>
</dbReference>
<dbReference type="GO" id="GO:0001726">
    <property type="term" value="C:ruffle"/>
    <property type="evidence" value="ECO:0007669"/>
    <property type="project" value="TreeGrafter"/>
</dbReference>
<dbReference type="PROSITE" id="PS00479">
    <property type="entry name" value="ZF_DAG_PE_1"/>
    <property type="match status" value="1"/>
</dbReference>
<dbReference type="GO" id="GO:0051015">
    <property type="term" value="F:actin filament binding"/>
    <property type="evidence" value="ECO:0007669"/>
    <property type="project" value="TreeGrafter"/>
</dbReference>
<proteinExistence type="inferred from homology"/>
<dbReference type="SMART" id="SM00015">
    <property type="entry name" value="IQ"/>
    <property type="match status" value="4"/>
</dbReference>
<dbReference type="Gene3D" id="3.40.850.10">
    <property type="entry name" value="Kinesin motor domain"/>
    <property type="match status" value="2"/>
</dbReference>
<keyword evidence="3" id="KW-0343">GTPase activation</keyword>
<keyword evidence="4" id="KW-0963">Cytoplasm</keyword>
<dbReference type="FunFam" id="3.40.850.10:FF:000008">
    <property type="entry name" value="Putative unconventional myosin-IXa"/>
    <property type="match status" value="1"/>
</dbReference>
<dbReference type="GO" id="GO:0008270">
    <property type="term" value="F:zinc ion binding"/>
    <property type="evidence" value="ECO:0007669"/>
    <property type="project" value="UniProtKB-KW"/>
</dbReference>
<dbReference type="InterPro" id="IPR046349">
    <property type="entry name" value="C1-like_sf"/>
</dbReference>
<dbReference type="GO" id="GO:0000146">
    <property type="term" value="F:microfilament motor activity"/>
    <property type="evidence" value="ECO:0007669"/>
    <property type="project" value="InterPro"/>
</dbReference>
<dbReference type="Pfam" id="PF00612">
    <property type="entry name" value="IQ"/>
    <property type="match status" value="3"/>
</dbReference>
<evidence type="ECO:0000256" key="14">
    <source>
        <dbReference type="ARBA" id="ARBA00023203"/>
    </source>
</evidence>
<evidence type="ECO:0000256" key="12">
    <source>
        <dbReference type="ARBA" id="ARBA00023123"/>
    </source>
</evidence>
<dbReference type="Gene3D" id="6.20.240.20">
    <property type="match status" value="1"/>
</dbReference>